<protein>
    <submittedName>
        <fullName evidence="2">Uncharacterized protein</fullName>
    </submittedName>
</protein>
<evidence type="ECO:0000313" key="3">
    <source>
        <dbReference type="Proteomes" id="UP001501637"/>
    </source>
</evidence>
<proteinExistence type="predicted"/>
<keyword evidence="3" id="KW-1185">Reference proteome</keyword>
<dbReference type="Proteomes" id="UP001501637">
    <property type="component" value="Unassembled WGS sequence"/>
</dbReference>
<gene>
    <name evidence="2" type="ORF">GCM10010449_37390</name>
</gene>
<sequence length="60" mass="6573">MSPSPLTPAQRADPRTIHGSAPLMAGEERTRRRTATHPEHTPALPRFPTGNNLAIRNYAS</sequence>
<feature type="region of interest" description="Disordered" evidence="1">
    <location>
        <begin position="1"/>
        <end position="51"/>
    </location>
</feature>
<feature type="compositionally biased region" description="Basic and acidic residues" evidence="1">
    <location>
        <begin position="26"/>
        <end position="40"/>
    </location>
</feature>
<dbReference type="EMBL" id="BAAAUG010000064">
    <property type="protein sequence ID" value="GAA3111552.1"/>
    <property type="molecule type" value="Genomic_DNA"/>
</dbReference>
<evidence type="ECO:0000313" key="2">
    <source>
        <dbReference type="EMBL" id="GAA3111552.1"/>
    </source>
</evidence>
<reference evidence="3" key="1">
    <citation type="journal article" date="2019" name="Int. J. Syst. Evol. Microbiol.">
        <title>The Global Catalogue of Microorganisms (GCM) 10K type strain sequencing project: providing services to taxonomists for standard genome sequencing and annotation.</title>
        <authorList>
            <consortium name="The Broad Institute Genomics Platform"/>
            <consortium name="The Broad Institute Genome Sequencing Center for Infectious Disease"/>
            <person name="Wu L."/>
            <person name="Ma J."/>
        </authorList>
    </citation>
    <scope>NUCLEOTIDE SEQUENCE [LARGE SCALE GENOMIC DNA]</scope>
    <source>
        <strain evidence="3">JCM 9092</strain>
    </source>
</reference>
<accession>A0ABP6MK73</accession>
<organism evidence="2 3">
    <name type="scientific">Streptomyces rectiviolaceus</name>
    <dbReference type="NCBI Taxonomy" id="332591"/>
    <lineage>
        <taxon>Bacteria</taxon>
        <taxon>Bacillati</taxon>
        <taxon>Actinomycetota</taxon>
        <taxon>Actinomycetes</taxon>
        <taxon>Kitasatosporales</taxon>
        <taxon>Streptomycetaceae</taxon>
        <taxon>Streptomyces</taxon>
    </lineage>
</organism>
<name>A0ABP6MK73_9ACTN</name>
<evidence type="ECO:0000256" key="1">
    <source>
        <dbReference type="SAM" id="MobiDB-lite"/>
    </source>
</evidence>
<comment type="caution">
    <text evidence="2">The sequence shown here is derived from an EMBL/GenBank/DDBJ whole genome shotgun (WGS) entry which is preliminary data.</text>
</comment>